<evidence type="ECO:0000313" key="3">
    <source>
        <dbReference type="Proteomes" id="UP000001194"/>
    </source>
</evidence>
<dbReference type="InParanoid" id="B0DXK2"/>
<dbReference type="EMBL" id="DS547147">
    <property type="protein sequence ID" value="EDR00632.1"/>
    <property type="molecule type" value="Genomic_DNA"/>
</dbReference>
<dbReference type="OrthoDB" id="3337916at2759"/>
<dbReference type="GO" id="GO:0016829">
    <property type="term" value="F:lyase activity"/>
    <property type="evidence" value="ECO:0007669"/>
    <property type="project" value="UniProtKB-KW"/>
</dbReference>
<dbReference type="HOGENOM" id="CLU_049744_0_1_1"/>
<evidence type="ECO:0000259" key="1">
    <source>
        <dbReference type="Pfam" id="PF21294"/>
    </source>
</evidence>
<keyword evidence="3" id="KW-1185">Reference proteome</keyword>
<dbReference type="Gene3D" id="2.60.120.200">
    <property type="match status" value="1"/>
</dbReference>
<dbReference type="Pfam" id="PF21294">
    <property type="entry name" value="Polysacc_lyase_14"/>
    <property type="match status" value="1"/>
</dbReference>
<keyword evidence="2" id="KW-0456">Lyase</keyword>
<evidence type="ECO:0000313" key="2">
    <source>
        <dbReference type="EMBL" id="EDR00632.1"/>
    </source>
</evidence>
<dbReference type="RefSeq" id="XP_001888641.1">
    <property type="nucleotide sequence ID" value="XM_001888606.1"/>
</dbReference>
<feature type="domain" description="Polysaccharide lyase 14" evidence="1">
    <location>
        <begin position="60"/>
        <end position="280"/>
    </location>
</feature>
<name>B0DXK2_LACBS</name>
<sequence>MVMLVSRAVATEQALFPLSSSFQNWTTFSGDSHPFPLNDSTFRPTHEMSGSVHTYAPAPDGRPSMKAHYPKGSYRPDADPRGGMSFYAPGPASVNLSTATHATFAYSVWFPAGFNFVMGGKLPGFYGGENETVAMTCSGGSRNTACFSARLMWRTNGTGEMYTYLPPANETGFSANGKLCTLPDSDCNDTFGASIGRGNYTWTPGQWTTVAERVKLNDVGKANGELELFLDGTSVISVNGLVLRGTNQGRIRGLQMQTFFGGHTPDWATPIDQDVYFSDFSVAILSTQAASKSNAHPKLTKWTIYLSMSCWVAFSVISVF</sequence>
<dbReference type="AlphaFoldDB" id="B0DXK2"/>
<dbReference type="KEGG" id="lbc:LACBIDRAFT_313112"/>
<proteinExistence type="predicted"/>
<protein>
    <submittedName>
        <fullName evidence="2">Polysaccharide lyase family 14 protein</fullName>
    </submittedName>
</protein>
<dbReference type="PANTHER" id="PTHR40124">
    <property type="match status" value="1"/>
</dbReference>
<gene>
    <name evidence="2" type="ORF">LACBIDRAFT_313112</name>
</gene>
<dbReference type="Proteomes" id="UP000001194">
    <property type="component" value="Unassembled WGS sequence"/>
</dbReference>
<dbReference type="GeneID" id="6084349"/>
<organism evidence="3">
    <name type="scientific">Laccaria bicolor (strain S238N-H82 / ATCC MYA-4686)</name>
    <name type="common">Bicoloured deceiver</name>
    <name type="synonym">Laccaria laccata var. bicolor</name>
    <dbReference type="NCBI Taxonomy" id="486041"/>
    <lineage>
        <taxon>Eukaryota</taxon>
        <taxon>Fungi</taxon>
        <taxon>Dikarya</taxon>
        <taxon>Basidiomycota</taxon>
        <taxon>Agaricomycotina</taxon>
        <taxon>Agaricomycetes</taxon>
        <taxon>Agaricomycetidae</taxon>
        <taxon>Agaricales</taxon>
        <taxon>Agaricineae</taxon>
        <taxon>Hydnangiaceae</taxon>
        <taxon>Laccaria</taxon>
    </lineage>
</organism>
<accession>B0DXK2</accession>
<reference evidence="2 3" key="1">
    <citation type="journal article" date="2008" name="Nature">
        <title>The genome of Laccaria bicolor provides insights into mycorrhizal symbiosis.</title>
        <authorList>
            <person name="Martin F."/>
            <person name="Aerts A."/>
            <person name="Ahren D."/>
            <person name="Brun A."/>
            <person name="Danchin E.G.J."/>
            <person name="Duchaussoy F."/>
            <person name="Gibon J."/>
            <person name="Kohler A."/>
            <person name="Lindquist E."/>
            <person name="Pereda V."/>
            <person name="Salamov A."/>
            <person name="Shapiro H.J."/>
            <person name="Wuyts J."/>
            <person name="Blaudez D."/>
            <person name="Buee M."/>
            <person name="Brokstein P."/>
            <person name="Canbaeck B."/>
            <person name="Cohen D."/>
            <person name="Courty P.E."/>
            <person name="Coutinho P.M."/>
            <person name="Delaruelle C."/>
            <person name="Detter J.C."/>
            <person name="Deveau A."/>
            <person name="DiFazio S."/>
            <person name="Duplessis S."/>
            <person name="Fraissinet-Tachet L."/>
            <person name="Lucic E."/>
            <person name="Frey-Klett P."/>
            <person name="Fourrey C."/>
            <person name="Feussner I."/>
            <person name="Gay G."/>
            <person name="Grimwood J."/>
            <person name="Hoegger P.J."/>
            <person name="Jain P."/>
            <person name="Kilaru S."/>
            <person name="Labbe J."/>
            <person name="Lin Y.C."/>
            <person name="Legue V."/>
            <person name="Le Tacon F."/>
            <person name="Marmeisse R."/>
            <person name="Melayah D."/>
            <person name="Montanini B."/>
            <person name="Muratet M."/>
            <person name="Nehls U."/>
            <person name="Niculita-Hirzel H."/>
            <person name="Oudot-Le Secq M.P."/>
            <person name="Peter M."/>
            <person name="Quesneville H."/>
            <person name="Rajashekar B."/>
            <person name="Reich M."/>
            <person name="Rouhier N."/>
            <person name="Schmutz J."/>
            <person name="Yin T."/>
            <person name="Chalot M."/>
            <person name="Henrissat B."/>
            <person name="Kuees U."/>
            <person name="Lucas S."/>
            <person name="Van de Peer Y."/>
            <person name="Podila G.K."/>
            <person name="Polle A."/>
            <person name="Pukkila P.J."/>
            <person name="Richardson P.M."/>
            <person name="Rouze P."/>
            <person name="Sanders I.R."/>
            <person name="Stajich J.E."/>
            <person name="Tunlid A."/>
            <person name="Tuskan G."/>
            <person name="Grigoriev I.V."/>
        </authorList>
    </citation>
    <scope>NUCLEOTIDE SEQUENCE [LARGE SCALE GENOMIC DNA]</scope>
    <source>
        <strain evidence="3">S238N-H82 / ATCC MYA-4686</strain>
    </source>
</reference>
<dbReference type="PANTHER" id="PTHR40124:SF1">
    <property type="entry name" value="DISAGGREGATASE RELATED REPEAT PROTEIN"/>
    <property type="match status" value="1"/>
</dbReference>
<dbReference type="InterPro" id="IPR048958">
    <property type="entry name" value="Polysacc_lyase_14"/>
</dbReference>